<dbReference type="AlphaFoldDB" id="A0A644XH55"/>
<dbReference type="CDD" id="cd07724">
    <property type="entry name" value="POD-like_MBL-fold"/>
    <property type="match status" value="1"/>
</dbReference>
<dbReference type="GO" id="GO:0070813">
    <property type="term" value="P:hydrogen sulfide metabolic process"/>
    <property type="evidence" value="ECO:0007669"/>
    <property type="project" value="TreeGrafter"/>
</dbReference>
<evidence type="ECO:0000256" key="1">
    <source>
        <dbReference type="ARBA" id="ARBA00022723"/>
    </source>
</evidence>
<comment type="caution">
    <text evidence="3">The sequence shown here is derived from an EMBL/GenBank/DDBJ whole genome shotgun (WGS) entry which is preliminary data.</text>
</comment>
<dbReference type="GO" id="GO:0050313">
    <property type="term" value="F:sulfur dioxygenase activity"/>
    <property type="evidence" value="ECO:0007669"/>
    <property type="project" value="InterPro"/>
</dbReference>
<dbReference type="EMBL" id="VSSQ01002129">
    <property type="protein sequence ID" value="MPM13503.1"/>
    <property type="molecule type" value="Genomic_DNA"/>
</dbReference>
<dbReference type="Pfam" id="PF00753">
    <property type="entry name" value="Lactamase_B"/>
    <property type="match status" value="2"/>
</dbReference>
<dbReference type="PROSITE" id="PS50206">
    <property type="entry name" value="RHODANESE_3"/>
    <property type="match status" value="1"/>
</dbReference>
<dbReference type="InterPro" id="IPR036873">
    <property type="entry name" value="Rhodanese-like_dom_sf"/>
</dbReference>
<dbReference type="Gene3D" id="3.40.250.10">
    <property type="entry name" value="Rhodanese-like domain"/>
    <property type="match status" value="1"/>
</dbReference>
<dbReference type="InterPro" id="IPR044528">
    <property type="entry name" value="POD-like_MBL-fold"/>
</dbReference>
<sequence>MLAGFTDEGVTNMYTEQLNPDSCRTYLVGSEDHIILIDPVLNYLEKYLELLKAKNLTLTHVIDTHTHADHISAGPSLRDASGCEYVMHENAPAQCVSIRVKDGDIMKLDGITIRFLYTPGHTKDSISLIIENQFFTGDFLFLDDAGAGRDDLPGGNPSDHWESLQKLAQLPDSIVVYPAHDYRSRQPSSLGNQKKTNPHLKQRTKEEFIQYLEDLQLGPADWMADVLKANYSCAKSLDGVWIPEDVPACEIKGTMDKTVSQIPVSHISPPELADKLRLEQKPMLIDVRESNELTGDLKALPSVVNIPIGSLASSLPSLDAKKNEEIIVICRSGARATTGAQILLKAGFSNVKVLEGGMLAWKKAFG</sequence>
<keyword evidence="3" id="KW-0378">Hydrolase</keyword>
<dbReference type="SUPFAM" id="SSF56281">
    <property type="entry name" value="Metallo-hydrolase/oxidoreductase"/>
    <property type="match status" value="1"/>
</dbReference>
<dbReference type="CDD" id="cd00158">
    <property type="entry name" value="RHOD"/>
    <property type="match status" value="1"/>
</dbReference>
<feature type="domain" description="Rhodanese" evidence="2">
    <location>
        <begin position="278"/>
        <end position="366"/>
    </location>
</feature>
<dbReference type="InterPro" id="IPR001763">
    <property type="entry name" value="Rhodanese-like_dom"/>
</dbReference>
<evidence type="ECO:0000259" key="2">
    <source>
        <dbReference type="PROSITE" id="PS50206"/>
    </source>
</evidence>
<accession>A0A644XH55</accession>
<evidence type="ECO:0000313" key="3">
    <source>
        <dbReference type="EMBL" id="MPM13503.1"/>
    </source>
</evidence>
<dbReference type="Pfam" id="PF00581">
    <property type="entry name" value="Rhodanese"/>
    <property type="match status" value="1"/>
</dbReference>
<dbReference type="PANTHER" id="PTHR43084:SF1">
    <property type="entry name" value="PERSULFIDE DIOXYGENASE ETHE1, MITOCHONDRIAL"/>
    <property type="match status" value="1"/>
</dbReference>
<keyword evidence="1" id="KW-0479">Metal-binding</keyword>
<protein>
    <submittedName>
        <fullName evidence="3">Hydroxyacylglutathione hydrolase</fullName>
        <ecNumber evidence="3">3.1.2.6</ecNumber>
    </submittedName>
</protein>
<dbReference type="InterPro" id="IPR001279">
    <property type="entry name" value="Metallo-B-lactamas"/>
</dbReference>
<dbReference type="GO" id="GO:0046872">
    <property type="term" value="F:metal ion binding"/>
    <property type="evidence" value="ECO:0007669"/>
    <property type="project" value="UniProtKB-KW"/>
</dbReference>
<dbReference type="Gene3D" id="3.60.15.10">
    <property type="entry name" value="Ribonuclease Z/Hydroxyacylglutathione hydrolase-like"/>
    <property type="match status" value="1"/>
</dbReference>
<dbReference type="PANTHER" id="PTHR43084">
    <property type="entry name" value="PERSULFIDE DIOXYGENASE ETHE1"/>
    <property type="match status" value="1"/>
</dbReference>
<dbReference type="InterPro" id="IPR051682">
    <property type="entry name" value="Mito_Persulfide_Diox"/>
</dbReference>
<dbReference type="GO" id="GO:0006749">
    <property type="term" value="P:glutathione metabolic process"/>
    <property type="evidence" value="ECO:0007669"/>
    <property type="project" value="InterPro"/>
</dbReference>
<dbReference type="GO" id="GO:0004416">
    <property type="term" value="F:hydroxyacylglutathione hydrolase activity"/>
    <property type="evidence" value="ECO:0007669"/>
    <property type="project" value="UniProtKB-EC"/>
</dbReference>
<dbReference type="EC" id="3.1.2.6" evidence="3"/>
<dbReference type="InterPro" id="IPR036866">
    <property type="entry name" value="RibonucZ/Hydroxyglut_hydro"/>
</dbReference>
<dbReference type="SMART" id="SM00450">
    <property type="entry name" value="RHOD"/>
    <property type="match status" value="1"/>
</dbReference>
<gene>
    <name evidence="3" type="primary">gloB_19</name>
    <name evidence="3" type="ORF">SDC9_59860</name>
</gene>
<dbReference type="SUPFAM" id="SSF52821">
    <property type="entry name" value="Rhodanese/Cell cycle control phosphatase"/>
    <property type="match status" value="1"/>
</dbReference>
<organism evidence="3">
    <name type="scientific">bioreactor metagenome</name>
    <dbReference type="NCBI Taxonomy" id="1076179"/>
    <lineage>
        <taxon>unclassified sequences</taxon>
        <taxon>metagenomes</taxon>
        <taxon>ecological metagenomes</taxon>
    </lineage>
</organism>
<dbReference type="SMART" id="SM00849">
    <property type="entry name" value="Lactamase_B"/>
    <property type="match status" value="1"/>
</dbReference>
<reference evidence="3" key="1">
    <citation type="submission" date="2019-08" db="EMBL/GenBank/DDBJ databases">
        <authorList>
            <person name="Kucharzyk K."/>
            <person name="Murdoch R.W."/>
            <person name="Higgins S."/>
            <person name="Loffler F."/>
        </authorList>
    </citation>
    <scope>NUCLEOTIDE SEQUENCE</scope>
</reference>
<proteinExistence type="predicted"/>
<name>A0A644XH55_9ZZZZ</name>